<accession>A0A2P6N3F9</accession>
<dbReference type="AlphaFoldDB" id="A0A2P6N3F9"/>
<name>A0A2P6N3F9_9EUKA</name>
<dbReference type="PANTHER" id="PTHR11937">
    <property type="entry name" value="ACTIN"/>
    <property type="match status" value="1"/>
</dbReference>
<sequence length="317" mass="35474">MFRVDEKIETVRKDEDEPTLGRACCYLEKWLEGSSSNGIQTRTWNRVKMRHLNRPHYVWKEHQAHYNHTQTYKLQTQGKDVLVGVAEHLLSTLAGLATAVVACLTEAEANEVCSDFYLVCTKHALSTQKLTNVLQRIYKLITGSKHSVCAGPSTVETMFGGDEVSAIVLDIGSNSARAGYAGEDTPKCVVQTAVGSISGDNTVGNGTKALDEGLDQEVKKDSNFRRYYVGSNALSFRRDGIEIFQPITEGLVNNWEQMEQLWNHLLRDRLRIDPSEHPILVSEPSYNTKANREKTTELMFEKYSTPALFVAKDAVLA</sequence>
<protein>
    <submittedName>
        <fullName evidence="1">Actin-like protein 6A</fullName>
    </submittedName>
</protein>
<reference evidence="1 2" key="1">
    <citation type="journal article" date="2018" name="Genome Biol. Evol.">
        <title>Multiple Roots of Fruiting Body Formation in Amoebozoa.</title>
        <authorList>
            <person name="Hillmann F."/>
            <person name="Forbes G."/>
            <person name="Novohradska S."/>
            <person name="Ferling I."/>
            <person name="Riege K."/>
            <person name="Groth M."/>
            <person name="Westermann M."/>
            <person name="Marz M."/>
            <person name="Spaller T."/>
            <person name="Winckler T."/>
            <person name="Schaap P."/>
            <person name="Glockner G."/>
        </authorList>
    </citation>
    <scope>NUCLEOTIDE SEQUENCE [LARGE SCALE GENOMIC DNA]</scope>
    <source>
        <strain evidence="1 2">Jena</strain>
    </source>
</reference>
<dbReference type="Gene3D" id="3.30.420.40">
    <property type="match status" value="1"/>
</dbReference>
<organism evidence="1 2">
    <name type="scientific">Planoprotostelium fungivorum</name>
    <dbReference type="NCBI Taxonomy" id="1890364"/>
    <lineage>
        <taxon>Eukaryota</taxon>
        <taxon>Amoebozoa</taxon>
        <taxon>Evosea</taxon>
        <taxon>Variosea</taxon>
        <taxon>Cavosteliida</taxon>
        <taxon>Cavosteliaceae</taxon>
        <taxon>Planoprotostelium</taxon>
    </lineage>
</organism>
<gene>
    <name evidence="1" type="ORF">PROFUN_13565</name>
</gene>
<dbReference type="EMBL" id="MDYQ01000220">
    <property type="protein sequence ID" value="PRP78490.1"/>
    <property type="molecule type" value="Genomic_DNA"/>
</dbReference>
<dbReference type="OrthoDB" id="5132116at2759"/>
<dbReference type="STRING" id="1890364.A0A2P6N3F9"/>
<dbReference type="Pfam" id="PF00022">
    <property type="entry name" value="Actin"/>
    <property type="match status" value="1"/>
</dbReference>
<dbReference type="InterPro" id="IPR043129">
    <property type="entry name" value="ATPase_NBD"/>
</dbReference>
<dbReference type="InParanoid" id="A0A2P6N3F9"/>
<comment type="caution">
    <text evidence="1">The sequence shown here is derived from an EMBL/GenBank/DDBJ whole genome shotgun (WGS) entry which is preliminary data.</text>
</comment>
<proteinExistence type="predicted"/>
<dbReference type="PRINTS" id="PR00190">
    <property type="entry name" value="ACTIN"/>
</dbReference>
<keyword evidence="2" id="KW-1185">Reference proteome</keyword>
<dbReference type="InterPro" id="IPR004000">
    <property type="entry name" value="Actin"/>
</dbReference>
<dbReference type="Proteomes" id="UP000241769">
    <property type="component" value="Unassembled WGS sequence"/>
</dbReference>
<dbReference type="FunFam" id="3.30.420.40:FF:000050">
    <property type="entry name" value="Actin, alpha skeletal muscle"/>
    <property type="match status" value="1"/>
</dbReference>
<dbReference type="SUPFAM" id="SSF53067">
    <property type="entry name" value="Actin-like ATPase domain"/>
    <property type="match status" value="1"/>
</dbReference>
<evidence type="ECO:0000313" key="1">
    <source>
        <dbReference type="EMBL" id="PRP78490.1"/>
    </source>
</evidence>
<evidence type="ECO:0000313" key="2">
    <source>
        <dbReference type="Proteomes" id="UP000241769"/>
    </source>
</evidence>